<evidence type="ECO:0000313" key="2">
    <source>
        <dbReference type="Proteomes" id="UP000790709"/>
    </source>
</evidence>
<reference evidence="1" key="1">
    <citation type="journal article" date="2021" name="New Phytol.">
        <title>Evolutionary innovations through gain and loss of genes in the ectomycorrhizal Boletales.</title>
        <authorList>
            <person name="Wu G."/>
            <person name="Miyauchi S."/>
            <person name="Morin E."/>
            <person name="Kuo A."/>
            <person name="Drula E."/>
            <person name="Varga T."/>
            <person name="Kohler A."/>
            <person name="Feng B."/>
            <person name="Cao Y."/>
            <person name="Lipzen A."/>
            <person name="Daum C."/>
            <person name="Hundley H."/>
            <person name="Pangilinan J."/>
            <person name="Johnson J."/>
            <person name="Barry K."/>
            <person name="LaButti K."/>
            <person name="Ng V."/>
            <person name="Ahrendt S."/>
            <person name="Min B."/>
            <person name="Choi I.G."/>
            <person name="Park H."/>
            <person name="Plett J.M."/>
            <person name="Magnuson J."/>
            <person name="Spatafora J.W."/>
            <person name="Nagy L.G."/>
            <person name="Henrissat B."/>
            <person name="Grigoriev I.V."/>
            <person name="Yang Z.L."/>
            <person name="Xu J."/>
            <person name="Martin F.M."/>
        </authorList>
    </citation>
    <scope>NUCLEOTIDE SEQUENCE</scope>
    <source>
        <strain evidence="1">KUC20120723A-06</strain>
    </source>
</reference>
<comment type="caution">
    <text evidence="1">The sequence shown here is derived from an EMBL/GenBank/DDBJ whole genome shotgun (WGS) entry which is preliminary data.</text>
</comment>
<name>A0ACB8AVZ0_9AGAM</name>
<organism evidence="1 2">
    <name type="scientific">Leucogyrophana mollusca</name>
    <dbReference type="NCBI Taxonomy" id="85980"/>
    <lineage>
        <taxon>Eukaryota</taxon>
        <taxon>Fungi</taxon>
        <taxon>Dikarya</taxon>
        <taxon>Basidiomycota</taxon>
        <taxon>Agaricomycotina</taxon>
        <taxon>Agaricomycetes</taxon>
        <taxon>Agaricomycetidae</taxon>
        <taxon>Boletales</taxon>
        <taxon>Boletales incertae sedis</taxon>
        <taxon>Leucogyrophana</taxon>
    </lineage>
</organism>
<sequence length="115" mass="13106">LASLARTCRTFRDPALDVLWSFLKSFDPLIRCLPQDLWEMDDDYFLVLFVLIIFRYLPDLFPPQTGSYFSNTPNVFASSANIPNPHYLSTLVITPSALSADFYPTVAVSYRTSDN</sequence>
<proteinExistence type="predicted"/>
<dbReference type="EMBL" id="MU267244">
    <property type="protein sequence ID" value="KAH7917134.1"/>
    <property type="molecule type" value="Genomic_DNA"/>
</dbReference>
<accession>A0ACB8AVZ0</accession>
<dbReference type="Proteomes" id="UP000790709">
    <property type="component" value="Unassembled WGS sequence"/>
</dbReference>
<feature type="non-terminal residue" evidence="1">
    <location>
        <position position="1"/>
    </location>
</feature>
<protein>
    <submittedName>
        <fullName evidence="1">Uncharacterized protein</fullName>
    </submittedName>
</protein>
<gene>
    <name evidence="1" type="ORF">BV22DRAFT_1026932</name>
</gene>
<evidence type="ECO:0000313" key="1">
    <source>
        <dbReference type="EMBL" id="KAH7917134.1"/>
    </source>
</evidence>
<keyword evidence="2" id="KW-1185">Reference proteome</keyword>